<feature type="domain" description="Reverse transcriptase" evidence="1">
    <location>
        <begin position="324"/>
        <end position="490"/>
    </location>
</feature>
<evidence type="ECO:0000259" key="1">
    <source>
        <dbReference type="Pfam" id="PF00078"/>
    </source>
</evidence>
<dbReference type="EMBL" id="VEPZ02001692">
    <property type="protein sequence ID" value="KAE8663104.1"/>
    <property type="molecule type" value="Genomic_DNA"/>
</dbReference>
<dbReference type="InterPro" id="IPR000477">
    <property type="entry name" value="RT_dom"/>
</dbReference>
<dbReference type="NCBIfam" id="TIGR01459">
    <property type="entry name" value="HAD-SF-IIA-hyp4"/>
    <property type="match status" value="1"/>
</dbReference>
<dbReference type="InterPro" id="IPR023214">
    <property type="entry name" value="HAD_sf"/>
</dbReference>
<dbReference type="CDD" id="cd07525">
    <property type="entry name" value="HAD_like"/>
    <property type="match status" value="1"/>
</dbReference>
<dbReference type="SUPFAM" id="SSF56784">
    <property type="entry name" value="HAD-like"/>
    <property type="match status" value="1"/>
</dbReference>
<dbReference type="Proteomes" id="UP000436088">
    <property type="component" value="Unassembled WGS sequence"/>
</dbReference>
<name>A0A6A2Y3X2_HIBSY</name>
<reference evidence="2" key="1">
    <citation type="submission" date="2019-09" db="EMBL/GenBank/DDBJ databases">
        <title>Draft genome information of white flower Hibiscus syriacus.</title>
        <authorList>
            <person name="Kim Y.-M."/>
        </authorList>
    </citation>
    <scope>NUCLEOTIDE SEQUENCE [LARGE SCALE GENOMIC DNA]</scope>
    <source>
        <strain evidence="2">YM2019G1</strain>
    </source>
</reference>
<comment type="caution">
    <text evidence="2">The sequence shown here is derived from an EMBL/GenBank/DDBJ whole genome shotgun (WGS) entry which is preliminary data.</text>
</comment>
<dbReference type="InterPro" id="IPR006357">
    <property type="entry name" value="HAD-SF_hydro_IIA"/>
</dbReference>
<dbReference type="Pfam" id="PF13242">
    <property type="entry name" value="Hydrolase_like"/>
    <property type="match status" value="1"/>
</dbReference>
<dbReference type="PANTHER" id="PTHR33116">
    <property type="entry name" value="REVERSE TRANSCRIPTASE ZINC-BINDING DOMAIN-CONTAINING PROTEIN-RELATED-RELATED"/>
    <property type="match status" value="1"/>
</dbReference>
<dbReference type="Pfam" id="PF13344">
    <property type="entry name" value="Hydrolase_6"/>
    <property type="match status" value="1"/>
</dbReference>
<dbReference type="Pfam" id="PF00078">
    <property type="entry name" value="RVT_1"/>
    <property type="match status" value="1"/>
</dbReference>
<dbReference type="InterPro" id="IPR036412">
    <property type="entry name" value="HAD-like_sf"/>
</dbReference>
<sequence length="711" mass="78657">MMAKCSIAPSTEPLFQTFNGLQQLAETRRFNAWLLDQFGVLHDGKQPYPGAISTLEKLASTGAKMVIISNSSRRASTTIEKLKKLGFNPSLFVGAIASGELTHQYLQRRDNSWFAALGRSCIHTTWSDRGAISLEGLGLQVVENVEEADFILAHGTEALGLPSGLVLSISLEGPEKILECCATKKIPMVVANPDFVTVETRASSIMPVKICWFVLSTLAAKYENLGGEVKWMGKPDKIIYESAMAIVGVEASNSIAVGDSLHHDIKGANAAGIQSALSLEGSMQPNLDWIVLDKLQIHPLFRERGLLNGLKFSLQCKGMDICFKEALDSVSWEFILVVFGCNWVAERISGMDNAINVQSDSSTSSVSDPPASQGDPLSPYLYVLVMNVLAHMLDVAASRGIFRYHPKCEKIGLTHLCFADDLLIFSKGAADSNAGIQAVLGRFYEMLGPRLNPSKCDMFTAGVGANGLLDMQRISGFRPGVLPMRYLGVPLVTSKLTESDCQSFLNNISSRLEQWAKHRLSYKLTESDCQSLLNNISSRLEQWAKHRIEQLCSRFFWKSCDSAASGAKVRWQRVCMPKSKGGLGIKDLACWNKTCIFRLMKSLLADEGSLWVTWVKAYVIKERDFWTVEIKQSTTWNFRKIFSLRNEAFSILIAWLAILNKLATRDRLLKMGLSVCASWDRVVRSWDSEVEWAVATLEGKSMTVTIGISLT</sequence>
<accession>A0A6A2Y3X2</accession>
<dbReference type="InterPro" id="IPR006356">
    <property type="entry name" value="HAD-SF_hydro_IIA_hyp3"/>
</dbReference>
<dbReference type="PANTHER" id="PTHR33116:SF80">
    <property type="entry name" value="REVERSE TRANSCRIPTASE ZINC-BINDING DOMAIN-CONTAINING PROTEIN"/>
    <property type="match status" value="1"/>
</dbReference>
<evidence type="ECO:0000313" key="2">
    <source>
        <dbReference type="EMBL" id="KAE8663104.1"/>
    </source>
</evidence>
<protein>
    <submittedName>
        <fullName evidence="2">Pyridoxal phosphate phosphatase-like isoform X3</fullName>
    </submittedName>
</protein>
<dbReference type="FunFam" id="3.40.50.1000:FF:000124">
    <property type="entry name" value="HAD-family hydrolase IIA"/>
    <property type="match status" value="1"/>
</dbReference>
<gene>
    <name evidence="2" type="ORF">F3Y22_tig00113123pilonHSYRG00306</name>
</gene>
<organism evidence="2 3">
    <name type="scientific">Hibiscus syriacus</name>
    <name type="common">Rose of Sharon</name>
    <dbReference type="NCBI Taxonomy" id="106335"/>
    <lineage>
        <taxon>Eukaryota</taxon>
        <taxon>Viridiplantae</taxon>
        <taxon>Streptophyta</taxon>
        <taxon>Embryophyta</taxon>
        <taxon>Tracheophyta</taxon>
        <taxon>Spermatophyta</taxon>
        <taxon>Magnoliopsida</taxon>
        <taxon>eudicotyledons</taxon>
        <taxon>Gunneridae</taxon>
        <taxon>Pentapetalae</taxon>
        <taxon>rosids</taxon>
        <taxon>malvids</taxon>
        <taxon>Malvales</taxon>
        <taxon>Malvaceae</taxon>
        <taxon>Malvoideae</taxon>
        <taxon>Hibiscus</taxon>
    </lineage>
</organism>
<dbReference type="Gene3D" id="3.40.50.1000">
    <property type="entry name" value="HAD superfamily/HAD-like"/>
    <property type="match status" value="2"/>
</dbReference>
<keyword evidence="3" id="KW-1185">Reference proteome</keyword>
<dbReference type="AlphaFoldDB" id="A0A6A2Y3X2"/>
<evidence type="ECO:0000313" key="3">
    <source>
        <dbReference type="Proteomes" id="UP000436088"/>
    </source>
</evidence>
<proteinExistence type="predicted"/>